<feature type="domain" description="Deacetylase sirtuin-type" evidence="7">
    <location>
        <begin position="122"/>
        <end position="641"/>
    </location>
</feature>
<feature type="compositionally biased region" description="Acidic residues" evidence="6">
    <location>
        <begin position="647"/>
        <end position="658"/>
    </location>
</feature>
<dbReference type="GO" id="GO:0000122">
    <property type="term" value="P:negative regulation of transcription by RNA polymerase II"/>
    <property type="evidence" value="ECO:0007669"/>
    <property type="project" value="TreeGrafter"/>
</dbReference>
<organism evidence="8 9">
    <name type="scientific">Pseudozyma flocculosa PF-1</name>
    <dbReference type="NCBI Taxonomy" id="1277687"/>
    <lineage>
        <taxon>Eukaryota</taxon>
        <taxon>Fungi</taxon>
        <taxon>Dikarya</taxon>
        <taxon>Basidiomycota</taxon>
        <taxon>Ustilaginomycotina</taxon>
        <taxon>Ustilaginomycetes</taxon>
        <taxon>Ustilaginales</taxon>
        <taxon>Ustilaginaceae</taxon>
        <taxon>Pseudozyma</taxon>
    </lineage>
</organism>
<feature type="compositionally biased region" description="Basic and acidic residues" evidence="6">
    <location>
        <begin position="844"/>
        <end position="854"/>
    </location>
</feature>
<dbReference type="Gene3D" id="3.30.1600.10">
    <property type="entry name" value="SIR2/SIRT2 'Small Domain"/>
    <property type="match status" value="1"/>
</dbReference>
<feature type="compositionally biased region" description="Acidic residues" evidence="6">
    <location>
        <begin position="601"/>
        <end position="615"/>
    </location>
</feature>
<dbReference type="GeneID" id="19318636"/>
<feature type="compositionally biased region" description="Low complexity" evidence="6">
    <location>
        <begin position="825"/>
        <end position="843"/>
    </location>
</feature>
<sequence>MIVIPLPSMPGIRLPAEDPSPNARGALRDDLRPAAGPASGTRSRSSSFAADDQSRSTGSSRSNSRRSTPRANSAAFAKGAHHPAPTVDPITGVELDSPHEDPRALKYELPSDIPVPSFGKRTKDLERDLGRLYEAVAGARRIAVICGAGISVSSPANIPDFRSATGLFKRLKEQHPTAGLSSGKDLFDARLFSSESTSALFYSMIAELKGLADQAQPTIFHRFLKRLDEEGRLQRVYTQNIDGLEQKAGLTFGLGETGDSTSTFRALGKRKRQGGGAAGAGGWSRSKSDSALLASKREEGEPMFPRTIPLHGTLQTLTCALCSHKVIMGDTTQADVVQPDREPTELITAFTPQETLDALELLKQGEAVPCPKCTTEDEVRQVAGLRSRGVGRMKTDVVLYGGQNEGAERVGECLQRDILGLRDPFETAVPESLREIRARERKEKREADKRMQDEEKARAAAAAAAAREAVKAEGTDDSFDAALVETQLGGEADPDTSICDVSMDKDDILARAFEEDDEPKDERKPVGLAPIAEDASVKFEEPAKPARPQRAPRAARLKPLPPDLLIVAGTSLKVPGTKRIVREFAKACHARDTRYYHTDSNDDEDDDNDEGDGDDEGKPGKGKGRRRTRSRSASADKEGAAGAGGQDSDEDDDDDDDPNAPIRTILLNYDFPVPAAQWEDVFDVWVQGDLQRAALGVFPPREVVPGASVVQREIESVCSQYSWQALKMALDEQRAMSKKKGRKGATARGSASMSRSVSRDDGDVLNGTAPASRAFPGRASGRTWGRSQSESVIKRQRASEIGEASKPTAAAAKGRAGSMKRTTSKKSAPTSAAAATATAASTKADARANAKDNSKGNGDGNGKGGSGKGRGGVGQKGARTATTTTISSGRRGSAGVAAASAAAVDSDSGLSDLSSVSGHHAASTGFIASCSRSGGKRLEREKLVAVVVTSSTAPPTPPPSMPSAESTPEPSESPSSLLQQQRQQQHCTPKQPRSSLGRFVKSPAADADVDAAVADGTQADGLPSLPTKRTLTRTRSRGAR</sequence>
<reference evidence="8 9" key="1">
    <citation type="journal article" date="2013" name="Plant Cell">
        <title>The transition from a phytopathogenic smut ancestor to an anamorphic biocontrol agent deciphered by comparative whole-genome analysis.</title>
        <authorList>
            <person name="Lefebvre F."/>
            <person name="Joly D.L."/>
            <person name="Labbe C."/>
            <person name="Teichmann B."/>
            <person name="Linning R."/>
            <person name="Belzile F."/>
            <person name="Bakkeren G."/>
            <person name="Belanger R.R."/>
        </authorList>
    </citation>
    <scope>NUCLEOTIDE SEQUENCE [LARGE SCALE GENOMIC DNA]</scope>
    <source>
        <strain evidence="8 9">PF-1</strain>
    </source>
</reference>
<dbReference type="Pfam" id="PF02146">
    <property type="entry name" value="SIR2"/>
    <property type="match status" value="1"/>
</dbReference>
<feature type="compositionally biased region" description="Low complexity" evidence="6">
    <location>
        <begin position="1004"/>
        <end position="1015"/>
    </location>
</feature>
<dbReference type="EMBL" id="KE361637">
    <property type="protein sequence ID" value="EPQ27790.1"/>
    <property type="molecule type" value="Genomic_DNA"/>
</dbReference>
<dbReference type="InterPro" id="IPR050134">
    <property type="entry name" value="NAD-dep_sirtuin_deacylases"/>
</dbReference>
<evidence type="ECO:0000259" key="7">
    <source>
        <dbReference type="PROSITE" id="PS50305"/>
    </source>
</evidence>
<evidence type="ECO:0000256" key="5">
    <source>
        <dbReference type="PROSITE-ProRule" id="PRU00236"/>
    </source>
</evidence>
<feature type="compositionally biased region" description="Basic and acidic residues" evidence="6">
    <location>
        <begin position="439"/>
        <end position="458"/>
    </location>
</feature>
<dbReference type="GO" id="GO:0006282">
    <property type="term" value="P:regulation of DNA repair"/>
    <property type="evidence" value="ECO:0007669"/>
    <property type="project" value="TreeGrafter"/>
</dbReference>
<dbReference type="PROSITE" id="PS50305">
    <property type="entry name" value="SIRTUIN"/>
    <property type="match status" value="1"/>
</dbReference>
<feature type="compositionally biased region" description="Low complexity" evidence="6">
    <location>
        <begin position="944"/>
        <end position="953"/>
    </location>
</feature>
<dbReference type="AlphaFoldDB" id="A0A061H6Z9"/>
<gene>
    <name evidence="8" type="ORF">PFL1_04535</name>
</gene>
<dbReference type="Gene3D" id="3.40.50.1220">
    <property type="entry name" value="TPP-binding domain"/>
    <property type="match status" value="2"/>
</dbReference>
<keyword evidence="5" id="KW-0862">Zinc</keyword>
<comment type="similarity">
    <text evidence="2">Belongs to the sirtuin family. Class I subfamily.</text>
</comment>
<keyword evidence="3" id="KW-0808">Transferase</keyword>
<feature type="binding site" evidence="5">
    <location>
        <position position="499"/>
    </location>
    <ligand>
        <name>Zn(2+)</name>
        <dbReference type="ChEBI" id="CHEBI:29105"/>
    </ligand>
</feature>
<protein>
    <recommendedName>
        <fullName evidence="7">Deacetylase sirtuin-type domain-containing protein</fullName>
    </recommendedName>
</protein>
<evidence type="ECO:0000256" key="3">
    <source>
        <dbReference type="ARBA" id="ARBA00022679"/>
    </source>
</evidence>
<dbReference type="SUPFAM" id="SSF52467">
    <property type="entry name" value="DHS-like NAD/FAD-binding domain"/>
    <property type="match status" value="1"/>
</dbReference>
<dbReference type="GO" id="GO:0017136">
    <property type="term" value="F:histone deacetylase activity, NAD-dependent"/>
    <property type="evidence" value="ECO:0007669"/>
    <property type="project" value="TreeGrafter"/>
</dbReference>
<dbReference type="PANTHER" id="PTHR11085">
    <property type="entry name" value="NAD-DEPENDENT PROTEIN DEACYLASE SIRTUIN-5, MITOCHONDRIAL-RELATED"/>
    <property type="match status" value="1"/>
</dbReference>
<evidence type="ECO:0000256" key="6">
    <source>
        <dbReference type="SAM" id="MobiDB-lite"/>
    </source>
</evidence>
<proteinExistence type="inferred from homology"/>
<dbReference type="GO" id="GO:0005739">
    <property type="term" value="C:mitochondrion"/>
    <property type="evidence" value="ECO:0007669"/>
    <property type="project" value="UniProtKB-SubCell"/>
</dbReference>
<name>A0A061H6Z9_9BASI</name>
<feature type="compositionally biased region" description="Basic and acidic residues" evidence="6">
    <location>
        <begin position="535"/>
        <end position="544"/>
    </location>
</feature>
<feature type="compositionally biased region" description="Gly residues" evidence="6">
    <location>
        <begin position="857"/>
        <end position="875"/>
    </location>
</feature>
<dbReference type="PANTHER" id="PTHR11085:SF15">
    <property type="entry name" value="NAD-DEPENDENT HISTONE DEACETYLASE HST4"/>
    <property type="match status" value="1"/>
</dbReference>
<feature type="compositionally biased region" description="Low complexity" evidence="6">
    <location>
        <begin position="876"/>
        <end position="918"/>
    </location>
</feature>
<dbReference type="KEGG" id="pfp:PFL1_04535"/>
<dbReference type="InterPro" id="IPR026591">
    <property type="entry name" value="Sirtuin_cat_small_dom_sf"/>
</dbReference>
<feature type="region of interest" description="Disordered" evidence="6">
    <location>
        <begin position="735"/>
        <end position="1040"/>
    </location>
</feature>
<evidence type="ECO:0000256" key="4">
    <source>
        <dbReference type="ARBA" id="ARBA00023027"/>
    </source>
</evidence>
<feature type="compositionally biased region" description="Basic residues" evidence="6">
    <location>
        <begin position="736"/>
        <end position="745"/>
    </location>
</feature>
<dbReference type="GO" id="GO:0070403">
    <property type="term" value="F:NAD+ binding"/>
    <property type="evidence" value="ECO:0007669"/>
    <property type="project" value="InterPro"/>
</dbReference>
<dbReference type="Proteomes" id="UP000053664">
    <property type="component" value="Unassembled WGS sequence"/>
</dbReference>
<dbReference type="GO" id="GO:0046872">
    <property type="term" value="F:metal ion binding"/>
    <property type="evidence" value="ECO:0007669"/>
    <property type="project" value="UniProtKB-KW"/>
</dbReference>
<feature type="region of interest" description="Disordered" evidence="6">
    <location>
        <begin position="1"/>
        <end position="98"/>
    </location>
</feature>
<accession>A0A061H6Z9</accession>
<feature type="compositionally biased region" description="Basic residues" evidence="6">
    <location>
        <begin position="1030"/>
        <end position="1040"/>
    </location>
</feature>
<dbReference type="eggNOG" id="KOG2684">
    <property type="taxonomic scope" value="Eukaryota"/>
</dbReference>
<dbReference type="RefSeq" id="XP_007880252.1">
    <property type="nucleotide sequence ID" value="XM_007882061.1"/>
</dbReference>
<dbReference type="InterPro" id="IPR003000">
    <property type="entry name" value="Sirtuin"/>
</dbReference>
<feature type="binding site" evidence="5">
    <location>
        <position position="322"/>
    </location>
    <ligand>
        <name>Zn(2+)</name>
        <dbReference type="ChEBI" id="CHEBI:29105"/>
    </ligand>
</feature>
<feature type="active site" description="Proton acceptor" evidence="5">
    <location>
        <position position="311"/>
    </location>
</feature>
<feature type="region of interest" description="Disordered" evidence="6">
    <location>
        <begin position="596"/>
        <end position="661"/>
    </location>
</feature>
<dbReference type="InterPro" id="IPR029035">
    <property type="entry name" value="DHS-like_NAD/FAD-binding_dom"/>
</dbReference>
<feature type="binding site" evidence="5">
    <location>
        <position position="319"/>
    </location>
    <ligand>
        <name>Zn(2+)</name>
        <dbReference type="ChEBI" id="CHEBI:29105"/>
    </ligand>
</feature>
<feature type="region of interest" description="Disordered" evidence="6">
    <location>
        <begin position="515"/>
        <end position="558"/>
    </location>
</feature>
<feature type="binding site" evidence="5">
    <location>
        <position position="370"/>
    </location>
    <ligand>
        <name>Zn(2+)</name>
        <dbReference type="ChEBI" id="CHEBI:29105"/>
    </ligand>
</feature>
<dbReference type="GO" id="GO:0031934">
    <property type="term" value="C:mating-type region heterochromatin"/>
    <property type="evidence" value="ECO:0007669"/>
    <property type="project" value="TreeGrafter"/>
</dbReference>
<evidence type="ECO:0000256" key="1">
    <source>
        <dbReference type="ARBA" id="ARBA00004173"/>
    </source>
</evidence>
<evidence type="ECO:0000313" key="9">
    <source>
        <dbReference type="Proteomes" id="UP000053664"/>
    </source>
</evidence>
<feature type="compositionally biased region" description="Basic residues" evidence="6">
    <location>
        <begin position="620"/>
        <end position="630"/>
    </location>
</feature>
<dbReference type="GO" id="GO:0031508">
    <property type="term" value="P:pericentric heterochromatin formation"/>
    <property type="evidence" value="ECO:0007669"/>
    <property type="project" value="TreeGrafter"/>
</dbReference>
<dbReference type="GO" id="GO:1990414">
    <property type="term" value="P:replication-born double-strand break repair via sister chromatid exchange"/>
    <property type="evidence" value="ECO:0007669"/>
    <property type="project" value="TreeGrafter"/>
</dbReference>
<dbReference type="InterPro" id="IPR026590">
    <property type="entry name" value="Ssirtuin_cat_dom"/>
</dbReference>
<dbReference type="OrthoDB" id="2919105at2759"/>
<keyword evidence="4" id="KW-0520">NAD</keyword>
<evidence type="ECO:0000256" key="2">
    <source>
        <dbReference type="ARBA" id="ARBA00006924"/>
    </source>
</evidence>
<feature type="compositionally biased region" description="Low complexity" evidence="6">
    <location>
        <begin position="546"/>
        <end position="558"/>
    </location>
</feature>
<keyword evidence="5" id="KW-0479">Metal-binding</keyword>
<dbReference type="HOGENOM" id="CLU_009443_0_0_1"/>
<feature type="compositionally biased region" description="Low complexity" evidence="6">
    <location>
        <begin position="962"/>
        <end position="985"/>
    </location>
</feature>
<feature type="region of interest" description="Disordered" evidence="6">
    <location>
        <begin position="267"/>
        <end position="290"/>
    </location>
</feature>
<comment type="subcellular location">
    <subcellularLocation>
        <location evidence="1">Mitochondrion</location>
    </subcellularLocation>
</comment>
<dbReference type="GO" id="GO:0005634">
    <property type="term" value="C:nucleus"/>
    <property type="evidence" value="ECO:0007669"/>
    <property type="project" value="TreeGrafter"/>
</dbReference>
<feature type="region of interest" description="Disordered" evidence="6">
    <location>
        <begin position="439"/>
        <end position="460"/>
    </location>
</feature>
<evidence type="ECO:0000313" key="8">
    <source>
        <dbReference type="EMBL" id="EPQ27790.1"/>
    </source>
</evidence>